<name>A0A2G4YTX5_9PROT</name>
<dbReference type="InParanoid" id="A0A2G4YTX5"/>
<evidence type="ECO:0000313" key="9">
    <source>
        <dbReference type="EMBL" id="PHZ85799.1"/>
    </source>
</evidence>
<dbReference type="Proteomes" id="UP000229730">
    <property type="component" value="Unassembled WGS sequence"/>
</dbReference>
<comment type="similarity">
    <text evidence="1 4 7">Belongs to the aldehyde dehydrogenase family.</text>
</comment>
<evidence type="ECO:0000256" key="5">
    <source>
        <dbReference type="PIRSR" id="PIRSR036492-1"/>
    </source>
</evidence>
<dbReference type="PANTHER" id="PTHR43570:SF20">
    <property type="entry name" value="ALDEHYDE DEHYDROGENASE ALDX-RELATED"/>
    <property type="match status" value="1"/>
</dbReference>
<dbReference type="AlphaFoldDB" id="A0A2G4YTX5"/>
<feature type="domain" description="Aldehyde dehydrogenase" evidence="8">
    <location>
        <begin position="28"/>
        <end position="439"/>
    </location>
</feature>
<dbReference type="InterPro" id="IPR016162">
    <property type="entry name" value="Ald_DH_N"/>
</dbReference>
<evidence type="ECO:0000256" key="7">
    <source>
        <dbReference type="RuleBase" id="RU003345"/>
    </source>
</evidence>
<sequence length="474" mass="51865">MIEAQHMQTDMRTILDSQKQALLAELPVSREVRLDRLTRAIDLLVDHKDALIDAIRQDYGQRTEEVTLVADLVPSVQALKHARKNVKKWMKAERRNPTFPLGVLGTKATVEYRPKGVIGIIGPWNFPLNLIFAPLAGALAAGNRVMIKPSEHVPVASALIQRLIALYFQPEEVAVFTGGIDVSERFVKLPLDHIFYTGSGAVGRLVMKAAAENLTPVTLELGGKSPTIILPDQDIPQAAQVIASAKMANAGQICVAPDYVFVPRTKVADLTLSLLAAADKFYPEGGEVAYTEIINAQQKQRLERYIADATAKGATVATPESYGGPRQDNILPLHIVTGADDSMMVMQEEIFGPILPLLPYDHIDEVIDYITARPRPLATYMMGRGVEGKTVQDKVLSGGMAYDEFLLHVGQEDLPFGGTGGSGMGNYHGIDGFRTFSHAMAVFKRGPFDILGLLQGRPPFGGRFKAYIKQELRK</sequence>
<evidence type="ECO:0000256" key="6">
    <source>
        <dbReference type="PROSITE-ProRule" id="PRU10007"/>
    </source>
</evidence>
<proteinExistence type="inferred from homology"/>
<gene>
    <name evidence="9" type="ORF">CRD36_03720</name>
</gene>
<feature type="active site" evidence="5 6">
    <location>
        <position position="220"/>
    </location>
</feature>
<dbReference type="PANTHER" id="PTHR43570">
    <property type="entry name" value="ALDEHYDE DEHYDROGENASE"/>
    <property type="match status" value="1"/>
</dbReference>
<dbReference type="Gene3D" id="3.40.605.10">
    <property type="entry name" value="Aldehyde Dehydrogenase, Chain A, domain 1"/>
    <property type="match status" value="1"/>
</dbReference>
<dbReference type="InterPro" id="IPR015590">
    <property type="entry name" value="Aldehyde_DH_dom"/>
</dbReference>
<protein>
    <recommendedName>
        <fullName evidence="4">Aldehyde dehydrogenase</fullName>
    </recommendedName>
</protein>
<dbReference type="SUPFAM" id="SSF53720">
    <property type="entry name" value="ALDH-like"/>
    <property type="match status" value="1"/>
</dbReference>
<dbReference type="InterPro" id="IPR029510">
    <property type="entry name" value="Ald_DH_CS_GLU"/>
</dbReference>
<dbReference type="InterPro" id="IPR016163">
    <property type="entry name" value="Ald_DH_C"/>
</dbReference>
<feature type="active site" evidence="5">
    <location>
        <position position="254"/>
    </location>
</feature>
<dbReference type="Pfam" id="PF00171">
    <property type="entry name" value="Aldedh"/>
    <property type="match status" value="1"/>
</dbReference>
<dbReference type="RefSeq" id="WP_099471384.1">
    <property type="nucleotide sequence ID" value="NZ_PDEM01000009.1"/>
</dbReference>
<evidence type="ECO:0000256" key="4">
    <source>
        <dbReference type="PIRNR" id="PIRNR036492"/>
    </source>
</evidence>
<dbReference type="OrthoDB" id="9812625at2"/>
<evidence type="ECO:0000259" key="8">
    <source>
        <dbReference type="Pfam" id="PF00171"/>
    </source>
</evidence>
<evidence type="ECO:0000256" key="3">
    <source>
        <dbReference type="ARBA" id="ARBA00023027"/>
    </source>
</evidence>
<dbReference type="InterPro" id="IPR016161">
    <property type="entry name" value="Ald_DH/histidinol_DH"/>
</dbReference>
<dbReference type="GO" id="GO:0005737">
    <property type="term" value="C:cytoplasm"/>
    <property type="evidence" value="ECO:0007669"/>
    <property type="project" value="TreeGrafter"/>
</dbReference>
<dbReference type="PIRSF" id="PIRSF036492">
    <property type="entry name" value="ALDH"/>
    <property type="match status" value="1"/>
</dbReference>
<evidence type="ECO:0000256" key="2">
    <source>
        <dbReference type="ARBA" id="ARBA00023002"/>
    </source>
</evidence>
<organism evidence="9 10">
    <name type="scientific">Paremcibacter congregatus</name>
    <dbReference type="NCBI Taxonomy" id="2043170"/>
    <lineage>
        <taxon>Bacteria</taxon>
        <taxon>Pseudomonadati</taxon>
        <taxon>Pseudomonadota</taxon>
        <taxon>Alphaproteobacteria</taxon>
        <taxon>Emcibacterales</taxon>
        <taxon>Emcibacteraceae</taxon>
        <taxon>Paremcibacter</taxon>
    </lineage>
</organism>
<comment type="caution">
    <text evidence="9">The sequence shown here is derived from an EMBL/GenBank/DDBJ whole genome shotgun (WGS) entry which is preliminary data.</text>
</comment>
<evidence type="ECO:0000313" key="10">
    <source>
        <dbReference type="Proteomes" id="UP000229730"/>
    </source>
</evidence>
<keyword evidence="2 4" id="KW-0560">Oxidoreductase</keyword>
<keyword evidence="3" id="KW-0520">NAD</keyword>
<dbReference type="Gene3D" id="3.40.309.10">
    <property type="entry name" value="Aldehyde Dehydrogenase, Chain A, domain 2"/>
    <property type="match status" value="1"/>
</dbReference>
<keyword evidence="10" id="KW-1185">Reference proteome</keyword>
<dbReference type="InterPro" id="IPR012394">
    <property type="entry name" value="Aldehyde_DH_NAD(P)"/>
</dbReference>
<reference evidence="9 10" key="1">
    <citation type="submission" date="2017-10" db="EMBL/GenBank/DDBJ databases">
        <title>Frigbacter circumglobatus gen. nov. sp. nov., isolated from sediment cultured in situ.</title>
        <authorList>
            <person name="Zhao Z."/>
        </authorList>
    </citation>
    <scope>NUCLEOTIDE SEQUENCE [LARGE SCALE GENOMIC DNA]</scope>
    <source>
        <strain evidence="9 10">ZYL</strain>
    </source>
</reference>
<dbReference type="EMBL" id="PDEM01000009">
    <property type="protein sequence ID" value="PHZ85799.1"/>
    <property type="molecule type" value="Genomic_DNA"/>
</dbReference>
<evidence type="ECO:0000256" key="1">
    <source>
        <dbReference type="ARBA" id="ARBA00009986"/>
    </source>
</evidence>
<dbReference type="GO" id="GO:0004029">
    <property type="term" value="F:aldehyde dehydrogenase (NAD+) activity"/>
    <property type="evidence" value="ECO:0007669"/>
    <property type="project" value="TreeGrafter"/>
</dbReference>
<accession>A0A2G4YTX5</accession>
<dbReference type="PROSITE" id="PS00687">
    <property type="entry name" value="ALDEHYDE_DEHYDR_GLU"/>
    <property type="match status" value="1"/>
</dbReference>
<dbReference type="GO" id="GO:0006081">
    <property type="term" value="P:aldehyde metabolic process"/>
    <property type="evidence" value="ECO:0007669"/>
    <property type="project" value="InterPro"/>
</dbReference>